<organism evidence="2 3">
    <name type="scientific">Thalassotalea agarivorans</name>
    <name type="common">Thalassomonas agarivorans</name>
    <dbReference type="NCBI Taxonomy" id="349064"/>
    <lineage>
        <taxon>Bacteria</taxon>
        <taxon>Pseudomonadati</taxon>
        <taxon>Pseudomonadota</taxon>
        <taxon>Gammaproteobacteria</taxon>
        <taxon>Alteromonadales</taxon>
        <taxon>Colwelliaceae</taxon>
        <taxon>Thalassotalea</taxon>
    </lineage>
</organism>
<sequence length="78" mass="9031">MNTKVKESLKSTKYYIPWFLSAIAIIVFFKVALSPEEIELIVLLKRVTISILIVVPASFIFLFLVFYFDLVDVKKNSE</sequence>
<evidence type="ECO:0000313" key="3">
    <source>
        <dbReference type="Proteomes" id="UP000199308"/>
    </source>
</evidence>
<evidence type="ECO:0000313" key="2">
    <source>
        <dbReference type="EMBL" id="SET49845.1"/>
    </source>
</evidence>
<keyword evidence="1" id="KW-0472">Membrane</keyword>
<proteinExistence type="predicted"/>
<evidence type="ECO:0000256" key="1">
    <source>
        <dbReference type="SAM" id="Phobius"/>
    </source>
</evidence>
<dbReference type="AlphaFoldDB" id="A0A1I0EWK1"/>
<dbReference type="EMBL" id="FOHK01000008">
    <property type="protein sequence ID" value="SET49845.1"/>
    <property type="molecule type" value="Genomic_DNA"/>
</dbReference>
<keyword evidence="1" id="KW-1133">Transmembrane helix</keyword>
<feature type="transmembrane region" description="Helical" evidence="1">
    <location>
        <begin position="47"/>
        <end position="68"/>
    </location>
</feature>
<keyword evidence="1" id="KW-0812">Transmembrane</keyword>
<protein>
    <submittedName>
        <fullName evidence="2">Uncharacterized protein</fullName>
    </submittedName>
</protein>
<gene>
    <name evidence="2" type="ORF">SAMN05660429_01968</name>
</gene>
<dbReference type="STRING" id="349064.SAMN05660429_01968"/>
<dbReference type="Proteomes" id="UP000199308">
    <property type="component" value="Unassembled WGS sequence"/>
</dbReference>
<reference evidence="2 3" key="1">
    <citation type="submission" date="2016-10" db="EMBL/GenBank/DDBJ databases">
        <authorList>
            <person name="de Groot N.N."/>
        </authorList>
    </citation>
    <scope>NUCLEOTIDE SEQUENCE [LARGE SCALE GENOMIC DNA]</scope>
    <source>
        <strain evidence="2 3">DSM 19706</strain>
    </source>
</reference>
<name>A0A1I0EWK1_THASX</name>
<feature type="transmembrane region" description="Helical" evidence="1">
    <location>
        <begin position="15"/>
        <end position="35"/>
    </location>
</feature>
<keyword evidence="3" id="KW-1185">Reference proteome</keyword>
<accession>A0A1I0EWK1</accession>